<dbReference type="EMBL" id="CAADFG010000488">
    <property type="protein sequence ID" value="VFK04990.1"/>
    <property type="molecule type" value="Genomic_DNA"/>
</dbReference>
<organism evidence="2">
    <name type="scientific">Candidatus Kentrum eta</name>
    <dbReference type="NCBI Taxonomy" id="2126337"/>
    <lineage>
        <taxon>Bacteria</taxon>
        <taxon>Pseudomonadati</taxon>
        <taxon>Pseudomonadota</taxon>
        <taxon>Gammaproteobacteria</taxon>
        <taxon>Candidatus Kentrum</taxon>
    </lineage>
</organism>
<sequence>MGRSSQALARHVSKVSQALAGSLEQLTEEIDQTASALSKRAGWDSPPLRLVRQRGYIDLVVCP</sequence>
<dbReference type="EMBL" id="CAADFJ010000485">
    <property type="protein sequence ID" value="VFK08082.1"/>
    <property type="molecule type" value="Genomic_DNA"/>
</dbReference>
<proteinExistence type="predicted"/>
<protein>
    <submittedName>
        <fullName evidence="2">Uncharacterized protein</fullName>
    </submittedName>
</protein>
<dbReference type="EMBL" id="CAADFI010000494">
    <property type="protein sequence ID" value="VFK04829.1"/>
    <property type="molecule type" value="Genomic_DNA"/>
</dbReference>
<evidence type="ECO:0000313" key="1">
    <source>
        <dbReference type="EMBL" id="VFK04829.1"/>
    </source>
</evidence>
<gene>
    <name evidence="2" type="ORF">BECKH772A_GA0070896_104882</name>
    <name evidence="1" type="ORF">BECKH772B_GA0070898_104942</name>
    <name evidence="3" type="ORF">BECKH772C_GA0070978_104852</name>
</gene>
<evidence type="ECO:0000313" key="2">
    <source>
        <dbReference type="EMBL" id="VFK04990.1"/>
    </source>
</evidence>
<reference evidence="2" key="1">
    <citation type="submission" date="2019-02" db="EMBL/GenBank/DDBJ databases">
        <authorList>
            <person name="Gruber-Vodicka R. H."/>
            <person name="Seah K. B. B."/>
        </authorList>
    </citation>
    <scope>NUCLEOTIDE SEQUENCE</scope>
    <source>
        <strain evidence="3">BECK_SA2B12</strain>
        <strain evidence="2">BECK_SA2B15</strain>
        <strain evidence="1">BECK_SA2B20</strain>
    </source>
</reference>
<name>A0A450VJT3_9GAMM</name>
<evidence type="ECO:0000313" key="3">
    <source>
        <dbReference type="EMBL" id="VFK08082.1"/>
    </source>
</evidence>
<accession>A0A450VJT3</accession>
<dbReference type="AlphaFoldDB" id="A0A450VJT3"/>